<sequence length="137" mass="15733">MTQLNLHASNSTPPPTNLQLIPLLQRTKDLYLLWYGYYKVLPKEHRYTLGGKIDNLLTEIIEAISSASFLVRAEKQPYIKMAIRKTDAIKIFLLILWETKSLNNQKYLALSEKIEAIGRMLGGWNGQLTKQNSLTKK</sequence>
<dbReference type="Proteomes" id="UP000231408">
    <property type="component" value="Unassembled WGS sequence"/>
</dbReference>
<reference evidence="2 3" key="1">
    <citation type="submission" date="2017-09" db="EMBL/GenBank/DDBJ databases">
        <title>Depth-based differentiation of microbial function through sediment-hosted aquifers and enrichment of novel symbionts in the deep terrestrial subsurface.</title>
        <authorList>
            <person name="Probst A.J."/>
            <person name="Ladd B."/>
            <person name="Jarett J.K."/>
            <person name="Geller-Mcgrath D.E."/>
            <person name="Sieber C.M."/>
            <person name="Emerson J.B."/>
            <person name="Anantharaman K."/>
            <person name="Thomas B.C."/>
            <person name="Malmstrom R."/>
            <person name="Stieglmeier M."/>
            <person name="Klingl A."/>
            <person name="Woyke T."/>
            <person name="Ryan C.M."/>
            <person name="Banfield J.F."/>
        </authorList>
    </citation>
    <scope>NUCLEOTIDE SEQUENCE [LARGE SCALE GENOMIC DNA]</scope>
    <source>
        <strain evidence="2">CG23_combo_of_CG06-09_8_20_14_all_41_10</strain>
    </source>
</reference>
<organism evidence="2 3">
    <name type="scientific">Candidatus Falkowbacteria bacterium CG23_combo_of_CG06-09_8_20_14_all_41_10</name>
    <dbReference type="NCBI Taxonomy" id="1974571"/>
    <lineage>
        <taxon>Bacteria</taxon>
        <taxon>Candidatus Falkowiibacteriota</taxon>
    </lineage>
</organism>
<dbReference type="AlphaFoldDB" id="A0A2G9ZP45"/>
<comment type="caution">
    <text evidence="2">The sequence shown here is derived from an EMBL/GenBank/DDBJ whole genome shotgun (WGS) entry which is preliminary data.</text>
</comment>
<name>A0A2G9ZP45_9BACT</name>
<accession>A0A2G9ZP45</accession>
<dbReference type="InterPro" id="IPR055360">
    <property type="entry name" value="bAvd"/>
</dbReference>
<dbReference type="CDD" id="cd16376">
    <property type="entry name" value="Avd_like"/>
    <property type="match status" value="1"/>
</dbReference>
<evidence type="ECO:0000313" key="3">
    <source>
        <dbReference type="Proteomes" id="UP000231408"/>
    </source>
</evidence>
<feature type="domain" description="bAvd-like" evidence="1">
    <location>
        <begin position="24"/>
        <end position="125"/>
    </location>
</feature>
<gene>
    <name evidence="2" type="ORF">COX21_00150</name>
</gene>
<dbReference type="Gene3D" id="1.20.1440.60">
    <property type="entry name" value="23S rRNA-intervening sequence"/>
    <property type="match status" value="1"/>
</dbReference>
<dbReference type="Pfam" id="PF22296">
    <property type="entry name" value="bAvd"/>
    <property type="match status" value="1"/>
</dbReference>
<dbReference type="InterPro" id="IPR036583">
    <property type="entry name" value="23S_rRNA_IVS_sf"/>
</dbReference>
<evidence type="ECO:0000313" key="2">
    <source>
        <dbReference type="EMBL" id="PIP34955.1"/>
    </source>
</evidence>
<dbReference type="EMBL" id="PCSE01000005">
    <property type="protein sequence ID" value="PIP34955.1"/>
    <property type="molecule type" value="Genomic_DNA"/>
</dbReference>
<protein>
    <recommendedName>
        <fullName evidence="1">bAvd-like domain-containing protein</fullName>
    </recommendedName>
</protein>
<evidence type="ECO:0000259" key="1">
    <source>
        <dbReference type="Pfam" id="PF22296"/>
    </source>
</evidence>
<proteinExistence type="predicted"/>
<dbReference type="SUPFAM" id="SSF158446">
    <property type="entry name" value="IVS-encoded protein-like"/>
    <property type="match status" value="1"/>
</dbReference>